<feature type="DNA-binding region" description="H-T-H motif" evidence="5">
    <location>
        <begin position="60"/>
        <end position="79"/>
    </location>
</feature>
<keyword evidence="9" id="KW-1185">Reference proteome</keyword>
<evidence type="ECO:0000256" key="5">
    <source>
        <dbReference type="PROSITE-ProRule" id="PRU00335"/>
    </source>
</evidence>
<evidence type="ECO:0000313" key="9">
    <source>
        <dbReference type="Proteomes" id="UP001430614"/>
    </source>
</evidence>
<evidence type="ECO:0000256" key="4">
    <source>
        <dbReference type="ARBA" id="ARBA00023163"/>
    </source>
</evidence>
<dbReference type="Proteomes" id="UP001430614">
    <property type="component" value="Unassembled WGS sequence"/>
</dbReference>
<dbReference type="InterPro" id="IPR009057">
    <property type="entry name" value="Homeodomain-like_sf"/>
</dbReference>
<keyword evidence="4" id="KW-0804">Transcription</keyword>
<reference evidence="8 9" key="1">
    <citation type="submission" date="2021-11" db="EMBL/GenBank/DDBJ databases">
        <authorList>
            <person name="Oh E.-T."/>
            <person name="Kim S.-B."/>
        </authorList>
    </citation>
    <scope>NUCLEOTIDE SEQUENCE [LARGE SCALE GENOMIC DNA]</scope>
    <source>
        <strain evidence="8 9">MMS20-SJTN17</strain>
    </source>
</reference>
<accession>A0ABS8KF62</accession>
<proteinExistence type="predicted"/>
<dbReference type="PANTHER" id="PTHR43479:SF11">
    <property type="entry name" value="ACREF_ENVCD OPERON REPRESSOR-RELATED"/>
    <property type="match status" value="1"/>
</dbReference>
<keyword evidence="3 5" id="KW-0238">DNA-binding</keyword>
<dbReference type="EMBL" id="JAJITC010000007">
    <property type="protein sequence ID" value="MCC8403322.1"/>
    <property type="molecule type" value="Genomic_DNA"/>
</dbReference>
<dbReference type="Gene3D" id="1.10.357.10">
    <property type="entry name" value="Tetracycline Repressor, domain 2"/>
    <property type="match status" value="1"/>
</dbReference>
<dbReference type="InterPro" id="IPR001647">
    <property type="entry name" value="HTH_TetR"/>
</dbReference>
<evidence type="ECO:0000256" key="1">
    <source>
        <dbReference type="ARBA" id="ARBA00022491"/>
    </source>
</evidence>
<feature type="compositionally biased region" description="Basic and acidic residues" evidence="6">
    <location>
        <begin position="13"/>
        <end position="30"/>
    </location>
</feature>
<dbReference type="SUPFAM" id="SSF46689">
    <property type="entry name" value="Homeodomain-like"/>
    <property type="match status" value="1"/>
</dbReference>
<feature type="domain" description="HTH tetR-type" evidence="7">
    <location>
        <begin position="37"/>
        <end position="97"/>
    </location>
</feature>
<dbReference type="PROSITE" id="PS50977">
    <property type="entry name" value="HTH_TETR_2"/>
    <property type="match status" value="1"/>
</dbReference>
<dbReference type="PANTHER" id="PTHR43479">
    <property type="entry name" value="ACREF/ENVCD OPERON REPRESSOR-RELATED"/>
    <property type="match status" value="1"/>
</dbReference>
<feature type="region of interest" description="Disordered" evidence="6">
    <location>
        <begin position="1"/>
        <end position="33"/>
    </location>
</feature>
<organism evidence="8 9">
    <name type="scientific">Paraburkholderia translucens</name>
    <dbReference type="NCBI Taxonomy" id="2886945"/>
    <lineage>
        <taxon>Bacteria</taxon>
        <taxon>Pseudomonadati</taxon>
        <taxon>Pseudomonadota</taxon>
        <taxon>Betaproteobacteria</taxon>
        <taxon>Burkholderiales</taxon>
        <taxon>Burkholderiaceae</taxon>
        <taxon>Paraburkholderia</taxon>
    </lineage>
</organism>
<keyword evidence="2" id="KW-0805">Transcription regulation</keyword>
<evidence type="ECO:0000256" key="2">
    <source>
        <dbReference type="ARBA" id="ARBA00023015"/>
    </source>
</evidence>
<evidence type="ECO:0000259" key="7">
    <source>
        <dbReference type="PROSITE" id="PS50977"/>
    </source>
</evidence>
<dbReference type="RefSeq" id="WP_230562243.1">
    <property type="nucleotide sequence ID" value="NZ_JAJITC010000007.1"/>
</dbReference>
<dbReference type="PRINTS" id="PR00455">
    <property type="entry name" value="HTHTETR"/>
</dbReference>
<dbReference type="InterPro" id="IPR023772">
    <property type="entry name" value="DNA-bd_HTH_TetR-type_CS"/>
</dbReference>
<evidence type="ECO:0000256" key="6">
    <source>
        <dbReference type="SAM" id="MobiDB-lite"/>
    </source>
</evidence>
<dbReference type="InterPro" id="IPR050624">
    <property type="entry name" value="HTH-type_Tx_Regulator"/>
</dbReference>
<keyword evidence="1" id="KW-0678">Repressor</keyword>
<dbReference type="Pfam" id="PF21306">
    <property type="entry name" value="TetR_C_40"/>
    <property type="match status" value="1"/>
</dbReference>
<gene>
    <name evidence="8" type="ORF">LJ655_15720</name>
</gene>
<dbReference type="Pfam" id="PF00440">
    <property type="entry name" value="TetR_N"/>
    <property type="match status" value="1"/>
</dbReference>
<sequence>MSNVRSQRACHRHTAEGADAPRERGAERSPRLMRRKRETRMRLLHAAFGLVSKKGMDSVTINEITDAADVGFGSFYNHFDSKEGLFTALIEWLFEEFADTLDGLVSGLADPAEVLAVSVRHTLLRACRDPVWGQLLIREGLSAHALSTGLGQRLLRDMRRGIAQSRFMVADELLCAISAIGTVLAGLAAELRSPSSSQRTSQSRQALHSREERFAENIATVVLQGVGLKRMEAERIARRPMPPGTASVS</sequence>
<dbReference type="PROSITE" id="PS01081">
    <property type="entry name" value="HTH_TETR_1"/>
    <property type="match status" value="1"/>
</dbReference>
<evidence type="ECO:0000256" key="3">
    <source>
        <dbReference type="ARBA" id="ARBA00023125"/>
    </source>
</evidence>
<protein>
    <submittedName>
        <fullName evidence="8">TetR/AcrR family transcriptional regulator</fullName>
    </submittedName>
</protein>
<comment type="caution">
    <text evidence="8">The sequence shown here is derived from an EMBL/GenBank/DDBJ whole genome shotgun (WGS) entry which is preliminary data.</text>
</comment>
<evidence type="ECO:0000313" key="8">
    <source>
        <dbReference type="EMBL" id="MCC8403322.1"/>
    </source>
</evidence>
<name>A0ABS8KF62_9BURK</name>
<dbReference type="InterPro" id="IPR049513">
    <property type="entry name" value="TetR_C_40"/>
</dbReference>